<evidence type="ECO:0000313" key="3">
    <source>
        <dbReference type="Proteomes" id="UP000782312"/>
    </source>
</evidence>
<gene>
    <name evidence="2" type="ORF">HYZ11_02500</name>
</gene>
<proteinExistence type="predicted"/>
<dbReference type="Proteomes" id="UP000782312">
    <property type="component" value="Unassembled WGS sequence"/>
</dbReference>
<evidence type="ECO:0000256" key="1">
    <source>
        <dbReference type="SAM" id="MobiDB-lite"/>
    </source>
</evidence>
<protein>
    <submittedName>
        <fullName evidence="2">Uncharacterized protein</fullName>
    </submittedName>
</protein>
<name>A0A932HWD2_UNCTE</name>
<reference evidence="2" key="1">
    <citation type="submission" date="2020-07" db="EMBL/GenBank/DDBJ databases">
        <title>Huge and variable diversity of episymbiotic CPR bacteria and DPANN archaea in groundwater ecosystems.</title>
        <authorList>
            <person name="He C.Y."/>
            <person name="Keren R."/>
            <person name="Whittaker M."/>
            <person name="Farag I.F."/>
            <person name="Doudna J."/>
            <person name="Cate J.H.D."/>
            <person name="Banfield J.F."/>
        </authorList>
    </citation>
    <scope>NUCLEOTIDE SEQUENCE</scope>
    <source>
        <strain evidence="2">NC_groundwater_763_Ag_S-0.2um_68_21</strain>
    </source>
</reference>
<accession>A0A932HWD2</accession>
<evidence type="ECO:0000313" key="2">
    <source>
        <dbReference type="EMBL" id="MBI3126457.1"/>
    </source>
</evidence>
<comment type="caution">
    <text evidence="2">The sequence shown here is derived from an EMBL/GenBank/DDBJ whole genome shotgun (WGS) entry which is preliminary data.</text>
</comment>
<dbReference type="EMBL" id="JACPUR010000003">
    <property type="protein sequence ID" value="MBI3126457.1"/>
    <property type="molecule type" value="Genomic_DNA"/>
</dbReference>
<organism evidence="2 3">
    <name type="scientific">Tectimicrobiota bacterium</name>
    <dbReference type="NCBI Taxonomy" id="2528274"/>
    <lineage>
        <taxon>Bacteria</taxon>
        <taxon>Pseudomonadati</taxon>
        <taxon>Nitrospinota/Tectimicrobiota group</taxon>
        <taxon>Candidatus Tectimicrobiota</taxon>
    </lineage>
</organism>
<dbReference type="AlphaFoldDB" id="A0A932HWD2"/>
<sequence length="60" mass="6599">MKQLAGNAHGFEKKGRGRPRLLGERAHMLMRGAAGNIHDCLGDHPTGGLRAREDPPWENI</sequence>
<feature type="region of interest" description="Disordered" evidence="1">
    <location>
        <begin position="1"/>
        <end position="20"/>
    </location>
</feature>